<dbReference type="OrthoDB" id="9803333at2"/>
<dbReference type="RefSeq" id="WP_097075155.1">
    <property type="nucleotide sequence ID" value="NZ_OBMQ01000018.1"/>
</dbReference>
<name>A0A285TPR4_9BACL</name>
<sequence>MSQHLFDLQNQNMIITGGAQGIGFEFVKAFKEAGANIVVLDISDKVENLQELNVDYIQCDLMEIEKIEATFQQAAKKLNGKVDILINCAGIIKRSPAVDVPLDTWQRIFNLNVTSLFELSRLAARVMKEHGRGKIINLSSIVSVIGAYHSSPYSASKGAVLQLTKSLSNEWASYGIQVNAIAPGYILTDMNTDILNNPTRKAEFEKRIPANRWGSPQDIVGTALFLASPASDYVTGVLIPVDGGVLSR</sequence>
<dbReference type="PANTHER" id="PTHR42760:SF5">
    <property type="entry name" value="2-DEHYDRO-3-DEOXY-D-GLUCONATE 5-DEHYDROGENASE"/>
    <property type="match status" value="1"/>
</dbReference>
<dbReference type="AlphaFoldDB" id="A0A285TPR4"/>
<dbReference type="PRINTS" id="PR00081">
    <property type="entry name" value="GDHRDH"/>
</dbReference>
<dbReference type="PRINTS" id="PR00080">
    <property type="entry name" value="SDRFAMILY"/>
</dbReference>
<dbReference type="SUPFAM" id="SSF51735">
    <property type="entry name" value="NAD(P)-binding Rossmann-fold domains"/>
    <property type="match status" value="1"/>
</dbReference>
<dbReference type="InterPro" id="IPR020904">
    <property type="entry name" value="Sc_DH/Rdtase_CS"/>
</dbReference>
<evidence type="ECO:0000313" key="3">
    <source>
        <dbReference type="EMBL" id="SOC25236.1"/>
    </source>
</evidence>
<evidence type="ECO:0000313" key="4">
    <source>
        <dbReference type="Proteomes" id="UP000219636"/>
    </source>
</evidence>
<dbReference type="PROSITE" id="PS00061">
    <property type="entry name" value="ADH_SHORT"/>
    <property type="match status" value="1"/>
</dbReference>
<keyword evidence="2" id="KW-0560">Oxidoreductase</keyword>
<dbReference type="PANTHER" id="PTHR42760">
    <property type="entry name" value="SHORT-CHAIN DEHYDROGENASES/REDUCTASES FAMILY MEMBER"/>
    <property type="match status" value="1"/>
</dbReference>
<proteinExistence type="inferred from homology"/>
<comment type="similarity">
    <text evidence="1">Belongs to the short-chain dehydrogenases/reductases (SDR) family.</text>
</comment>
<dbReference type="FunFam" id="3.40.50.720:FF:000084">
    <property type="entry name" value="Short-chain dehydrogenase reductase"/>
    <property type="match status" value="1"/>
</dbReference>
<gene>
    <name evidence="3" type="ORF">SAMN05880501_11846</name>
</gene>
<dbReference type="Gene3D" id="3.40.50.720">
    <property type="entry name" value="NAD(P)-binding Rossmann-like Domain"/>
    <property type="match status" value="1"/>
</dbReference>
<evidence type="ECO:0000256" key="1">
    <source>
        <dbReference type="ARBA" id="ARBA00006484"/>
    </source>
</evidence>
<reference evidence="4" key="1">
    <citation type="submission" date="2017-08" db="EMBL/GenBank/DDBJ databases">
        <authorList>
            <person name="Varghese N."/>
            <person name="Submissions S."/>
        </authorList>
    </citation>
    <scope>NUCLEOTIDE SEQUENCE [LARGE SCALE GENOMIC DNA]</scope>
    <source>
        <strain evidence="4">JC22</strain>
    </source>
</reference>
<dbReference type="InterPro" id="IPR002347">
    <property type="entry name" value="SDR_fam"/>
</dbReference>
<keyword evidence="4" id="KW-1185">Reference proteome</keyword>
<dbReference type="Pfam" id="PF13561">
    <property type="entry name" value="adh_short_C2"/>
    <property type="match status" value="1"/>
</dbReference>
<organism evidence="3 4">
    <name type="scientific">Ureibacillus xyleni</name>
    <dbReference type="NCBI Taxonomy" id="614648"/>
    <lineage>
        <taxon>Bacteria</taxon>
        <taxon>Bacillati</taxon>
        <taxon>Bacillota</taxon>
        <taxon>Bacilli</taxon>
        <taxon>Bacillales</taxon>
        <taxon>Caryophanaceae</taxon>
        <taxon>Ureibacillus</taxon>
    </lineage>
</organism>
<dbReference type="Proteomes" id="UP000219636">
    <property type="component" value="Unassembled WGS sequence"/>
</dbReference>
<dbReference type="EMBL" id="OBMQ01000018">
    <property type="protein sequence ID" value="SOC25236.1"/>
    <property type="molecule type" value="Genomic_DNA"/>
</dbReference>
<accession>A0A285TPR4</accession>
<dbReference type="InterPro" id="IPR036291">
    <property type="entry name" value="NAD(P)-bd_dom_sf"/>
</dbReference>
<dbReference type="GO" id="GO:0016616">
    <property type="term" value="F:oxidoreductase activity, acting on the CH-OH group of donors, NAD or NADP as acceptor"/>
    <property type="evidence" value="ECO:0007669"/>
    <property type="project" value="TreeGrafter"/>
</dbReference>
<protein>
    <submittedName>
        <fullName evidence="3">2-deoxy-D-gluconate 3-dehydrogenase</fullName>
    </submittedName>
</protein>
<dbReference type="GO" id="GO:0008206">
    <property type="term" value="P:bile acid metabolic process"/>
    <property type="evidence" value="ECO:0007669"/>
    <property type="project" value="UniProtKB-ARBA"/>
</dbReference>
<evidence type="ECO:0000256" key="2">
    <source>
        <dbReference type="ARBA" id="ARBA00023002"/>
    </source>
</evidence>